<evidence type="ECO:0000256" key="2">
    <source>
        <dbReference type="ARBA" id="ARBA00007251"/>
    </source>
</evidence>
<comment type="function">
    <text evidence="6">Acts as a component of the translation initiation factor 2B (eIF2B) complex, which catalyzes the exchange of GDP for GTP on eukaryotic initiation factor 2 (eIF2) gamma subunit. Its guanine nucleotide exchange factor activity is repressed when bound to eIF2 complex phosphorylated on the alpha subunit, thereby limiting the amount of methionyl-initiator methionine tRNA available to the ribosome and consequently global translation is repressed.</text>
</comment>
<evidence type="ECO:0000313" key="13">
    <source>
        <dbReference type="Proteomes" id="UP000694388"/>
    </source>
</evidence>
<comment type="subunit">
    <text evidence="9">Component of the translation initiation factor 2B (eIF2B) complex which is a heterodecamer of two sets of five different subunits: alpha, beta, gamma, delta and epsilon. Subunits alpha, beta and delta comprise a regulatory subcomplex and subunits epsilon and gamma comprise a catalytic subcomplex. Within the complex, the hexameric regulatory complex resides at the center, with the two heterodimeric catalytic subcomplexes bound on opposite sides.</text>
</comment>
<reference evidence="12" key="2">
    <citation type="submission" date="2025-09" db="UniProtKB">
        <authorList>
            <consortium name="Ensembl"/>
        </authorList>
    </citation>
    <scope>IDENTIFICATION</scope>
</reference>
<keyword evidence="5" id="KW-0648">Protein biosynthesis</keyword>
<accession>A0A8C4QF42</accession>
<organism evidence="12 13">
    <name type="scientific">Eptatretus burgeri</name>
    <name type="common">Inshore hagfish</name>
    <dbReference type="NCBI Taxonomy" id="7764"/>
    <lineage>
        <taxon>Eukaryota</taxon>
        <taxon>Metazoa</taxon>
        <taxon>Chordata</taxon>
        <taxon>Craniata</taxon>
        <taxon>Vertebrata</taxon>
        <taxon>Cyclostomata</taxon>
        <taxon>Myxini</taxon>
        <taxon>Myxiniformes</taxon>
        <taxon>Myxinidae</taxon>
        <taxon>Eptatretinae</taxon>
        <taxon>Eptatretus</taxon>
    </lineage>
</organism>
<feature type="region of interest" description="Disordered" evidence="11">
    <location>
        <begin position="165"/>
        <end position="187"/>
    </location>
</feature>
<evidence type="ECO:0000256" key="4">
    <source>
        <dbReference type="ARBA" id="ARBA00022540"/>
    </source>
</evidence>
<reference evidence="12" key="1">
    <citation type="submission" date="2025-08" db="UniProtKB">
        <authorList>
            <consortium name="Ensembl"/>
        </authorList>
    </citation>
    <scope>IDENTIFICATION</scope>
</reference>
<comment type="subcellular location">
    <subcellularLocation>
        <location evidence="1">Cytoplasm</location>
        <location evidence="1">Cytosol</location>
    </subcellularLocation>
</comment>
<feature type="region of interest" description="Disordered" evidence="11">
    <location>
        <begin position="1"/>
        <end position="25"/>
    </location>
</feature>
<feature type="compositionally biased region" description="Basic residues" evidence="11">
    <location>
        <begin position="45"/>
        <end position="57"/>
    </location>
</feature>
<dbReference type="PANTHER" id="PTHR10233">
    <property type="entry name" value="TRANSLATION INITIATION FACTOR EIF-2B"/>
    <property type="match status" value="1"/>
</dbReference>
<evidence type="ECO:0000313" key="12">
    <source>
        <dbReference type="Ensembl" id="ENSEBUP00000014060.1"/>
    </source>
</evidence>
<evidence type="ECO:0000256" key="7">
    <source>
        <dbReference type="ARBA" id="ARBA00044147"/>
    </source>
</evidence>
<sequence length="535" mass="59163">MEAEKAATAQASNTPCLQKKVQETSNVLPKIKADCAVFIKEEKQRMRKEKKQQKKQRKEGGQPLAESTTDAQKVNAPQHDGGDKPVVKAELRAERRAKQEAERMNKQNKKAEAAGSCGAPRQRQPSTSESKAKPLCTEGKTKAVGSETGLALVWRISEHVQADDPAAQRKLAKKLGKQQVPQRTDSTRKVSLFSHLHQFSRQMSLTQNLQVPTNPIHPAIIQLGLQYAQGSIVGSNSRSIALLHAFKQVVRDYKTPAHEDLCRDLINRLKPCISFLTQCRPLAVSMGNVIKQLKSYISSIPASIPEKEAKRDLCSWMDNFVEHKIELAAKAIAATAYGKIKDGDTILVYGCSSLVLHVLTEARRRGRRFRVVVVDSRPRYEGRVFLRRLVRFDIDCSYILITAVAYILPQVSMVMLGAHGLLANGCVMSRVGSAQISLLARACNVPTLICCETYKFCDRVQTDAFVSNELDDPEELGRVSGGAPSLQGWEDNPCLNLLNLVYDITPPDFVAVVITDVGMIPCTSVPVVLRVKSEE</sequence>
<dbReference type="GeneTree" id="ENSGT00550000075009"/>
<evidence type="ECO:0000256" key="5">
    <source>
        <dbReference type="ARBA" id="ARBA00022917"/>
    </source>
</evidence>
<comment type="similarity">
    <text evidence="2 10">Belongs to the eIF-2B alpha/beta/delta subunits family.</text>
</comment>
<evidence type="ECO:0000256" key="8">
    <source>
        <dbReference type="ARBA" id="ARBA00044356"/>
    </source>
</evidence>
<feature type="region of interest" description="Disordered" evidence="11">
    <location>
        <begin position="43"/>
        <end position="134"/>
    </location>
</feature>
<evidence type="ECO:0000256" key="10">
    <source>
        <dbReference type="RuleBase" id="RU003814"/>
    </source>
</evidence>
<evidence type="ECO:0000256" key="1">
    <source>
        <dbReference type="ARBA" id="ARBA00004514"/>
    </source>
</evidence>
<dbReference type="Pfam" id="PF01008">
    <property type="entry name" value="IF-2B"/>
    <property type="match status" value="1"/>
</dbReference>
<keyword evidence="3" id="KW-0963">Cytoplasm</keyword>
<protein>
    <recommendedName>
        <fullName evidence="7">Translation initiation factor eIF2B subunit delta</fullName>
    </recommendedName>
    <alternativeName>
        <fullName evidence="8">eIF2B GDP-GTP exchange factor subunit delta</fullName>
    </alternativeName>
</protein>
<evidence type="ECO:0000256" key="11">
    <source>
        <dbReference type="SAM" id="MobiDB-lite"/>
    </source>
</evidence>
<dbReference type="SUPFAM" id="SSF100950">
    <property type="entry name" value="NagB/RpiA/CoA transferase-like"/>
    <property type="match status" value="1"/>
</dbReference>
<dbReference type="Proteomes" id="UP000694388">
    <property type="component" value="Unplaced"/>
</dbReference>
<keyword evidence="13" id="KW-1185">Reference proteome</keyword>
<dbReference type="OMA" id="YAEGIIC"/>
<dbReference type="GO" id="GO:0003743">
    <property type="term" value="F:translation initiation factor activity"/>
    <property type="evidence" value="ECO:0007669"/>
    <property type="project" value="UniProtKB-KW"/>
</dbReference>
<dbReference type="PANTHER" id="PTHR10233:SF14">
    <property type="entry name" value="TRANSLATION INITIATION FACTOR EIF-2B SUBUNIT DELTA"/>
    <property type="match status" value="1"/>
</dbReference>
<feature type="compositionally biased region" description="Basic and acidic residues" evidence="11">
    <location>
        <begin position="80"/>
        <end position="112"/>
    </location>
</feature>
<dbReference type="Gene3D" id="3.40.50.10470">
    <property type="entry name" value="Translation initiation factor eif-2b, domain 2"/>
    <property type="match status" value="1"/>
</dbReference>
<dbReference type="InterPro" id="IPR042529">
    <property type="entry name" value="IF_2B-like_C"/>
</dbReference>
<evidence type="ECO:0000256" key="6">
    <source>
        <dbReference type="ARBA" id="ARBA00043898"/>
    </source>
</evidence>
<keyword evidence="4" id="KW-0396">Initiation factor</keyword>
<dbReference type="AlphaFoldDB" id="A0A8C4QF42"/>
<dbReference type="InterPro" id="IPR037171">
    <property type="entry name" value="NagB/RpiA_transferase-like"/>
</dbReference>
<dbReference type="Ensembl" id="ENSEBUT00000014635.1">
    <property type="protein sequence ID" value="ENSEBUP00000014060.1"/>
    <property type="gene ID" value="ENSEBUG00000008859.1"/>
</dbReference>
<dbReference type="GO" id="GO:0005829">
    <property type="term" value="C:cytosol"/>
    <property type="evidence" value="ECO:0007669"/>
    <property type="project" value="UniProtKB-SubCell"/>
</dbReference>
<dbReference type="InterPro" id="IPR000649">
    <property type="entry name" value="IF-2B-related"/>
</dbReference>
<proteinExistence type="inferred from homology"/>
<evidence type="ECO:0000256" key="9">
    <source>
        <dbReference type="ARBA" id="ARBA00046432"/>
    </source>
</evidence>
<evidence type="ECO:0000256" key="3">
    <source>
        <dbReference type="ARBA" id="ARBA00022490"/>
    </source>
</evidence>
<name>A0A8C4QF42_EPTBU</name>